<evidence type="ECO:0000256" key="2">
    <source>
        <dbReference type="ARBA" id="ARBA00022679"/>
    </source>
</evidence>
<evidence type="ECO:0000256" key="6">
    <source>
        <dbReference type="SAM" id="SignalP"/>
    </source>
</evidence>
<dbReference type="InterPro" id="IPR003193">
    <property type="entry name" value="ADP-ribosyl_cyclase"/>
</dbReference>
<dbReference type="GO" id="GO:0061809">
    <property type="term" value="F:NAD+ nucleosidase activity, cyclic ADP-ribose generating"/>
    <property type="evidence" value="ECO:0007669"/>
    <property type="project" value="InterPro"/>
</dbReference>
<accession>A0A7M5WR69</accession>
<dbReference type="OrthoDB" id="10028716at2759"/>
<dbReference type="Proteomes" id="UP000594262">
    <property type="component" value="Unplaced"/>
</dbReference>
<dbReference type="AlphaFoldDB" id="A0A7M5WR69"/>
<evidence type="ECO:0000256" key="5">
    <source>
        <dbReference type="ARBA" id="ARBA00023157"/>
    </source>
</evidence>
<sequence length="311" mass="35052">MKQEVFLAIVVIAIGQISATWQQGLTTEKIDEFFVDRCVKFGTLPRTKEIFDVKKFTKSQCQTLWNQFAENIKGRDPCKVTKASYGDWLKAVDKLYLDQKWGYFKNKATFWSQTKDLADGMSAIPGSNYLTLASMVTGYVLDGDVAWCPTDSSNSKDGWEYGTGHCKCNVVKHFWDAVSEDMAEKASGKVYVLFTTQSTPERPSYRANSVFGQTELPTLEATKKIKEMVVMLLKPFNDQNPVQAECWDSIKPITPDKSLADMKKTLDSLPYIKGIKKECIGYPESNAFKEELCKLNPSFNGCKKVGPVGRR</sequence>
<dbReference type="Pfam" id="PF02267">
    <property type="entry name" value="Rib_hydrolayse"/>
    <property type="match status" value="1"/>
</dbReference>
<keyword evidence="3" id="KW-0378">Hydrolase</keyword>
<evidence type="ECO:0008006" key="9">
    <source>
        <dbReference type="Google" id="ProtNLM"/>
    </source>
</evidence>
<proteinExistence type="inferred from homology"/>
<protein>
    <recommendedName>
        <fullName evidence="9">ADP-ribosyl cyclase/cyclic ADP-ribose hydrolase</fullName>
    </recommendedName>
</protein>
<reference evidence="7" key="1">
    <citation type="submission" date="2021-01" db="UniProtKB">
        <authorList>
            <consortium name="EnsemblMetazoa"/>
        </authorList>
    </citation>
    <scope>IDENTIFICATION</scope>
</reference>
<keyword evidence="4" id="KW-0520">NAD</keyword>
<organism evidence="7 8">
    <name type="scientific">Clytia hemisphaerica</name>
    <dbReference type="NCBI Taxonomy" id="252671"/>
    <lineage>
        <taxon>Eukaryota</taxon>
        <taxon>Metazoa</taxon>
        <taxon>Cnidaria</taxon>
        <taxon>Hydrozoa</taxon>
        <taxon>Hydroidolina</taxon>
        <taxon>Leptothecata</taxon>
        <taxon>Obeliida</taxon>
        <taxon>Clytiidae</taxon>
        <taxon>Clytia</taxon>
    </lineage>
</organism>
<dbReference type="PANTHER" id="PTHR10912:SF7">
    <property type="entry name" value="ADP-RIBOSYL CYCLASE_CYCLIC ADP-RIBOSE HYDROLASE"/>
    <property type="match status" value="1"/>
</dbReference>
<dbReference type="GO" id="GO:0016740">
    <property type="term" value="F:transferase activity"/>
    <property type="evidence" value="ECO:0007669"/>
    <property type="project" value="UniProtKB-KW"/>
</dbReference>
<dbReference type="GO" id="GO:0016849">
    <property type="term" value="F:phosphorus-oxygen lyase activity"/>
    <property type="evidence" value="ECO:0007669"/>
    <property type="project" value="TreeGrafter"/>
</dbReference>
<dbReference type="Gene3D" id="3.40.50.720">
    <property type="entry name" value="NAD(P)-binding Rossmann-like Domain"/>
    <property type="match status" value="1"/>
</dbReference>
<feature type="signal peptide" evidence="6">
    <location>
        <begin position="1"/>
        <end position="19"/>
    </location>
</feature>
<dbReference type="Gene3D" id="1.20.82.10">
    <property type="entry name" value="ADP Ribosyl Cyclase, Chain A, domain 1"/>
    <property type="match status" value="1"/>
</dbReference>
<name>A0A7M5WR69_9CNID</name>
<keyword evidence="8" id="KW-1185">Reference proteome</keyword>
<evidence type="ECO:0000256" key="1">
    <source>
        <dbReference type="ARBA" id="ARBA00005406"/>
    </source>
</evidence>
<feature type="chain" id="PRO_5029909911" description="ADP-ribosyl cyclase/cyclic ADP-ribose hydrolase" evidence="6">
    <location>
        <begin position="20"/>
        <end position="311"/>
    </location>
</feature>
<dbReference type="SUPFAM" id="SSF52309">
    <property type="entry name" value="N-(deoxy)ribosyltransferase-like"/>
    <property type="match status" value="1"/>
</dbReference>
<dbReference type="EnsemblMetazoa" id="CLYHEMT004742.2">
    <property type="protein sequence ID" value="CLYHEMP004742.2"/>
    <property type="gene ID" value="CLYHEMG004742"/>
</dbReference>
<evidence type="ECO:0000313" key="8">
    <source>
        <dbReference type="Proteomes" id="UP000594262"/>
    </source>
</evidence>
<keyword evidence="2" id="KW-0808">Transferase</keyword>
<evidence type="ECO:0000256" key="4">
    <source>
        <dbReference type="ARBA" id="ARBA00023027"/>
    </source>
</evidence>
<dbReference type="GO" id="GO:0005886">
    <property type="term" value="C:plasma membrane"/>
    <property type="evidence" value="ECO:0007669"/>
    <property type="project" value="TreeGrafter"/>
</dbReference>
<evidence type="ECO:0000256" key="3">
    <source>
        <dbReference type="ARBA" id="ARBA00022801"/>
    </source>
</evidence>
<keyword evidence="6" id="KW-0732">Signal</keyword>
<keyword evidence="5" id="KW-1015">Disulfide bond</keyword>
<comment type="similarity">
    <text evidence="1">Belongs to the ADP-ribosyl cyclase family.</text>
</comment>
<evidence type="ECO:0000313" key="7">
    <source>
        <dbReference type="EnsemblMetazoa" id="CLYHEMP004742.2"/>
    </source>
</evidence>
<dbReference type="PANTHER" id="PTHR10912">
    <property type="entry name" value="ADP-RIBOSYL CYCLASE"/>
    <property type="match status" value="1"/>
</dbReference>